<comment type="caution">
    <text evidence="1">The sequence shown here is derived from an EMBL/GenBank/DDBJ whole genome shotgun (WGS) entry which is preliminary data.</text>
</comment>
<dbReference type="RefSeq" id="WP_319844450.1">
    <property type="nucleotide sequence ID" value="NZ_JAXAFJ010000005.1"/>
</dbReference>
<evidence type="ECO:0000313" key="2">
    <source>
        <dbReference type="Proteomes" id="UP001274321"/>
    </source>
</evidence>
<name>A0ABU4RNB4_9HYPH</name>
<dbReference type="EMBL" id="JAXAFJ010000005">
    <property type="protein sequence ID" value="MDX6806318.1"/>
    <property type="molecule type" value="Genomic_DNA"/>
</dbReference>
<evidence type="ECO:0000313" key="1">
    <source>
        <dbReference type="EMBL" id="MDX6806318.1"/>
    </source>
</evidence>
<gene>
    <name evidence="1" type="ORF">SCD90_09590</name>
</gene>
<organism evidence="1 2">
    <name type="scientific">Terrihabitans rhizophilus</name>
    <dbReference type="NCBI Taxonomy" id="3092662"/>
    <lineage>
        <taxon>Bacteria</taxon>
        <taxon>Pseudomonadati</taxon>
        <taxon>Pseudomonadota</taxon>
        <taxon>Alphaproteobacteria</taxon>
        <taxon>Hyphomicrobiales</taxon>
        <taxon>Terrihabitans</taxon>
    </lineage>
</organism>
<dbReference type="Proteomes" id="UP001274321">
    <property type="component" value="Unassembled WGS sequence"/>
</dbReference>
<sequence>MPVAANPQALRERVLAAVDRKFAEPIRVSFLKNGTADPARAVTEITAVLRVGGGEQSNVAGGSSEAWRTQIAAGKAELHIDASVYSGPTIKTKDRICALSRPGKPWWEVLRVDDRGETRLVLELGEV</sequence>
<proteinExistence type="predicted"/>
<accession>A0ABU4RNB4</accession>
<reference evidence="1 2" key="1">
    <citation type="submission" date="2023-11" db="EMBL/GenBank/DDBJ databases">
        <authorList>
            <person name="Bao R."/>
        </authorList>
    </citation>
    <scope>NUCLEOTIDE SEQUENCE [LARGE SCALE GENOMIC DNA]</scope>
    <source>
        <strain evidence="1 2">PJ23</strain>
    </source>
</reference>
<protein>
    <submittedName>
        <fullName evidence="1">Uncharacterized protein</fullName>
    </submittedName>
</protein>
<keyword evidence="2" id="KW-1185">Reference proteome</keyword>